<comment type="similarity">
    <text evidence="2 6">Belongs to the FKBP-type PPIase family.</text>
</comment>
<dbReference type="InterPro" id="IPR046357">
    <property type="entry name" value="PPIase_dom_sf"/>
</dbReference>
<protein>
    <recommendedName>
        <fullName evidence="6">Peptidyl-prolyl cis-trans isomerase</fullName>
        <ecNumber evidence="6">5.2.1.8</ecNumber>
    </recommendedName>
</protein>
<sequence length="233" mass="25297">MFKPTKLAVLLSSAVALAACGEKEVELKTEQDKVSYGIGYNVGSGMRQEGLEEMNVEAIALGLQDSLADKERRLTMEELTAAFNEVRARQQDKQKAVNDENARAGKEFLEQNAERDNITTLDSGLQYEVLKSGEEGASSPGISDMVTTHYHGTLVDGTVFDSSVDRGQPATFPVGGVIKGWIEALQLMKVGDKWKLYVPADLAYGAQSPSPKIPPNSALVFEVELLSIKNEDS</sequence>
<feature type="signal peptide" evidence="7">
    <location>
        <begin position="1"/>
        <end position="18"/>
    </location>
</feature>
<dbReference type="PROSITE" id="PS50059">
    <property type="entry name" value="FKBP_PPIASE"/>
    <property type="match status" value="1"/>
</dbReference>
<dbReference type="Proteomes" id="UP001501565">
    <property type="component" value="Unassembled WGS sequence"/>
</dbReference>
<dbReference type="Pfam" id="PF00254">
    <property type="entry name" value="FKBP_C"/>
    <property type="match status" value="1"/>
</dbReference>
<keyword evidence="4 5" id="KW-0413">Isomerase</keyword>
<evidence type="ECO:0000256" key="6">
    <source>
        <dbReference type="RuleBase" id="RU003915"/>
    </source>
</evidence>
<dbReference type="PANTHER" id="PTHR43811">
    <property type="entry name" value="FKBP-TYPE PEPTIDYL-PROLYL CIS-TRANS ISOMERASE FKPA"/>
    <property type="match status" value="1"/>
</dbReference>
<evidence type="ECO:0000256" key="7">
    <source>
        <dbReference type="SAM" id="SignalP"/>
    </source>
</evidence>
<dbReference type="PROSITE" id="PS51257">
    <property type="entry name" value="PROKAR_LIPOPROTEIN"/>
    <property type="match status" value="1"/>
</dbReference>
<feature type="domain" description="PPIase FKBP-type" evidence="8">
    <location>
        <begin position="143"/>
        <end position="229"/>
    </location>
</feature>
<dbReference type="Gene3D" id="1.10.287.460">
    <property type="entry name" value="Peptidyl-prolyl cis-trans isomerase, FKBP-type, N-terminal domain"/>
    <property type="match status" value="1"/>
</dbReference>
<evidence type="ECO:0000313" key="10">
    <source>
        <dbReference type="Proteomes" id="UP001501565"/>
    </source>
</evidence>
<dbReference type="GO" id="GO:0016853">
    <property type="term" value="F:isomerase activity"/>
    <property type="evidence" value="ECO:0007669"/>
    <property type="project" value="UniProtKB-KW"/>
</dbReference>
<evidence type="ECO:0000256" key="3">
    <source>
        <dbReference type="ARBA" id="ARBA00023110"/>
    </source>
</evidence>
<dbReference type="InterPro" id="IPR001179">
    <property type="entry name" value="PPIase_FKBP_dom"/>
</dbReference>
<organism evidence="9 10">
    <name type="scientific">Litoribacillus peritrichatus</name>
    <dbReference type="NCBI Taxonomy" id="718191"/>
    <lineage>
        <taxon>Bacteria</taxon>
        <taxon>Pseudomonadati</taxon>
        <taxon>Pseudomonadota</taxon>
        <taxon>Gammaproteobacteria</taxon>
        <taxon>Oceanospirillales</taxon>
        <taxon>Oceanospirillaceae</taxon>
        <taxon>Litoribacillus</taxon>
    </lineage>
</organism>
<proteinExistence type="inferred from homology"/>
<gene>
    <name evidence="9" type="ORF">GCM10022277_04130</name>
</gene>
<dbReference type="EC" id="5.2.1.8" evidence="6"/>
<dbReference type="InterPro" id="IPR036944">
    <property type="entry name" value="PPIase_FKBP_N_sf"/>
</dbReference>
<dbReference type="RefSeq" id="WP_344794977.1">
    <property type="nucleotide sequence ID" value="NZ_BAABBN010000004.1"/>
</dbReference>
<keyword evidence="7" id="KW-0732">Signal</keyword>
<dbReference type="PANTHER" id="PTHR43811:SF23">
    <property type="entry name" value="FKBP-TYPE 22 KDA PEPTIDYL-PROLYL CIS-TRANS ISOMERASE"/>
    <property type="match status" value="1"/>
</dbReference>
<dbReference type="Gene3D" id="3.10.50.40">
    <property type="match status" value="1"/>
</dbReference>
<evidence type="ECO:0000259" key="8">
    <source>
        <dbReference type="PROSITE" id="PS50059"/>
    </source>
</evidence>
<reference evidence="10" key="1">
    <citation type="journal article" date="2019" name="Int. J. Syst. Evol. Microbiol.">
        <title>The Global Catalogue of Microorganisms (GCM) 10K type strain sequencing project: providing services to taxonomists for standard genome sequencing and annotation.</title>
        <authorList>
            <consortium name="The Broad Institute Genomics Platform"/>
            <consortium name="The Broad Institute Genome Sequencing Center for Infectious Disease"/>
            <person name="Wu L."/>
            <person name="Ma J."/>
        </authorList>
    </citation>
    <scope>NUCLEOTIDE SEQUENCE [LARGE SCALE GENOMIC DNA]</scope>
    <source>
        <strain evidence="10">JCM 17551</strain>
    </source>
</reference>
<comment type="caution">
    <text evidence="9">The sequence shown here is derived from an EMBL/GenBank/DDBJ whole genome shotgun (WGS) entry which is preliminary data.</text>
</comment>
<evidence type="ECO:0000256" key="5">
    <source>
        <dbReference type="PROSITE-ProRule" id="PRU00277"/>
    </source>
</evidence>
<feature type="chain" id="PRO_5045557582" description="Peptidyl-prolyl cis-trans isomerase" evidence="7">
    <location>
        <begin position="19"/>
        <end position="233"/>
    </location>
</feature>
<dbReference type="InterPro" id="IPR000774">
    <property type="entry name" value="PPIase_FKBP_N"/>
</dbReference>
<dbReference type="EMBL" id="BAABBN010000004">
    <property type="protein sequence ID" value="GAA3912566.1"/>
    <property type="molecule type" value="Genomic_DNA"/>
</dbReference>
<dbReference type="SUPFAM" id="SSF54534">
    <property type="entry name" value="FKBP-like"/>
    <property type="match status" value="1"/>
</dbReference>
<dbReference type="NCBIfam" id="NF008602">
    <property type="entry name" value="PRK11570.1"/>
    <property type="match status" value="1"/>
</dbReference>
<evidence type="ECO:0000256" key="1">
    <source>
        <dbReference type="ARBA" id="ARBA00000971"/>
    </source>
</evidence>
<keyword evidence="3 5" id="KW-0697">Rotamase</keyword>
<evidence type="ECO:0000256" key="2">
    <source>
        <dbReference type="ARBA" id="ARBA00006577"/>
    </source>
</evidence>
<keyword evidence="10" id="KW-1185">Reference proteome</keyword>
<evidence type="ECO:0000313" key="9">
    <source>
        <dbReference type="EMBL" id="GAA3912566.1"/>
    </source>
</evidence>
<dbReference type="Pfam" id="PF01346">
    <property type="entry name" value="FKBP_N"/>
    <property type="match status" value="1"/>
</dbReference>
<comment type="catalytic activity">
    <reaction evidence="1 5 6">
        <text>[protein]-peptidylproline (omega=180) = [protein]-peptidylproline (omega=0)</text>
        <dbReference type="Rhea" id="RHEA:16237"/>
        <dbReference type="Rhea" id="RHEA-COMP:10747"/>
        <dbReference type="Rhea" id="RHEA-COMP:10748"/>
        <dbReference type="ChEBI" id="CHEBI:83833"/>
        <dbReference type="ChEBI" id="CHEBI:83834"/>
        <dbReference type="EC" id="5.2.1.8"/>
    </reaction>
</comment>
<evidence type="ECO:0000256" key="4">
    <source>
        <dbReference type="ARBA" id="ARBA00023235"/>
    </source>
</evidence>
<name>A0ABP7M0Z7_9GAMM</name>
<accession>A0ABP7M0Z7</accession>